<protein>
    <submittedName>
        <fullName evidence="1">Uncharacterized protein</fullName>
    </submittedName>
</protein>
<reference evidence="1" key="2">
    <citation type="submission" date="2017-11" db="EMBL/GenBank/DDBJ databases">
        <title>Coralsnake Venomics: Analyses of Venom Gland Transcriptomes and Proteomes of Six Brazilian Taxa.</title>
        <authorList>
            <person name="Aird S.D."/>
            <person name="Jorge da Silva N."/>
            <person name="Qiu L."/>
            <person name="Villar-Briones A."/>
            <person name="Aparecida-Saddi V."/>
            <person name="Campos-Telles M.P."/>
            <person name="Grau M."/>
            <person name="Mikheyev A.S."/>
        </authorList>
    </citation>
    <scope>NUCLEOTIDE SEQUENCE</scope>
    <source>
        <tissue evidence="1">Venom_gland</tissue>
    </source>
</reference>
<accession>A0A2D4JVU1</accession>
<organism evidence="1">
    <name type="scientific">Micrurus paraensis</name>
    <dbReference type="NCBI Taxonomy" id="1970185"/>
    <lineage>
        <taxon>Eukaryota</taxon>
        <taxon>Metazoa</taxon>
        <taxon>Chordata</taxon>
        <taxon>Craniata</taxon>
        <taxon>Vertebrata</taxon>
        <taxon>Euteleostomi</taxon>
        <taxon>Lepidosauria</taxon>
        <taxon>Squamata</taxon>
        <taxon>Bifurcata</taxon>
        <taxon>Unidentata</taxon>
        <taxon>Episquamata</taxon>
        <taxon>Toxicofera</taxon>
        <taxon>Serpentes</taxon>
        <taxon>Colubroidea</taxon>
        <taxon>Elapidae</taxon>
        <taxon>Elapinae</taxon>
        <taxon>Micrurus</taxon>
    </lineage>
</organism>
<name>A0A2D4JVU1_9SAUR</name>
<reference evidence="1" key="1">
    <citation type="submission" date="2017-07" db="EMBL/GenBank/DDBJ databases">
        <authorList>
            <person name="Mikheyev A."/>
            <person name="Grau M."/>
        </authorList>
    </citation>
    <scope>NUCLEOTIDE SEQUENCE</scope>
    <source>
        <tissue evidence="1">Venom_gland</tissue>
    </source>
</reference>
<evidence type="ECO:0000313" key="1">
    <source>
        <dbReference type="EMBL" id="LAB00578.1"/>
    </source>
</evidence>
<dbReference type="EMBL" id="IACL01007683">
    <property type="protein sequence ID" value="LAB00578.1"/>
    <property type="molecule type" value="Transcribed_RNA"/>
</dbReference>
<proteinExistence type="predicted"/>
<sequence length="131" mass="14919">MILYFGHTTGMARKIFPTDNTARNQIGFKQHRWAMQLSLQQHLDWVGLYFLGLAQDCLKFLEGNFTELPAAPLHFSGRAGQNRVLKSKVTCFSIKTKHPHIMFGAMFEPILSLSLHLKYIICNLALIQSPT</sequence>
<dbReference type="AlphaFoldDB" id="A0A2D4JVU1"/>